<keyword evidence="4" id="KW-1185">Reference proteome</keyword>
<evidence type="ECO:0000256" key="1">
    <source>
        <dbReference type="SAM" id="Phobius"/>
    </source>
</evidence>
<feature type="transmembrane region" description="Helical" evidence="1">
    <location>
        <begin position="111"/>
        <end position="129"/>
    </location>
</feature>
<dbReference type="PhylomeDB" id="S7ZA39"/>
<keyword evidence="1" id="KW-0472">Membrane</keyword>
<keyword evidence="1" id="KW-1133">Transmembrane helix</keyword>
<feature type="transmembrane region" description="Helical" evidence="1">
    <location>
        <begin position="149"/>
        <end position="168"/>
    </location>
</feature>
<feature type="transmembrane region" description="Helical" evidence="1">
    <location>
        <begin position="66"/>
        <end position="90"/>
    </location>
</feature>
<evidence type="ECO:0000313" key="3">
    <source>
        <dbReference type="EMBL" id="EPS25551.1"/>
    </source>
</evidence>
<reference evidence="3 4" key="1">
    <citation type="journal article" date="2013" name="PLoS ONE">
        <title>Genomic and secretomic analyses reveal unique features of the lignocellulolytic enzyme system of Penicillium decumbens.</title>
        <authorList>
            <person name="Liu G."/>
            <person name="Zhang L."/>
            <person name="Wei X."/>
            <person name="Zou G."/>
            <person name="Qin Y."/>
            <person name="Ma L."/>
            <person name="Li J."/>
            <person name="Zheng H."/>
            <person name="Wang S."/>
            <person name="Wang C."/>
            <person name="Xun L."/>
            <person name="Zhao G.-P."/>
            <person name="Zhou Z."/>
            <person name="Qu Y."/>
        </authorList>
    </citation>
    <scope>NUCLEOTIDE SEQUENCE [LARGE SCALE GENOMIC DNA]</scope>
    <source>
        <strain evidence="4">114-2 / CGMCC 5302</strain>
    </source>
</reference>
<dbReference type="InterPro" id="IPR056119">
    <property type="entry name" value="DUF7702"/>
</dbReference>
<accession>S7ZA39</accession>
<dbReference type="Proteomes" id="UP000019376">
    <property type="component" value="Unassembled WGS sequence"/>
</dbReference>
<dbReference type="AlphaFoldDB" id="S7ZA39"/>
<keyword evidence="1" id="KW-0812">Transmembrane</keyword>
<evidence type="ECO:0000313" key="4">
    <source>
        <dbReference type="Proteomes" id="UP000019376"/>
    </source>
</evidence>
<gene>
    <name evidence="3" type="ORF">PDE_00485</name>
</gene>
<feature type="transmembrane region" description="Helical" evidence="1">
    <location>
        <begin position="40"/>
        <end position="60"/>
    </location>
</feature>
<feature type="transmembrane region" description="Helical" evidence="1">
    <location>
        <begin position="14"/>
        <end position="33"/>
    </location>
</feature>
<dbReference type="PANTHER" id="PTHR42109:SF2">
    <property type="entry name" value="INTEGRAL MEMBRANE PROTEIN"/>
    <property type="match status" value="1"/>
</dbReference>
<dbReference type="STRING" id="933388.S7ZA39"/>
<name>S7ZA39_PENO1</name>
<dbReference type="HOGENOM" id="CLU_064985_0_2_1"/>
<sequence>MTIGYRHGLSILELVFYFLSLFVAVFLVVRHGFRTNSGFLFLAIFALARIVGACCDLATINNPSTGLFTAAAICSSIGLSPLMLACAGLLSRADLSIEKMTGRKALPNLTFNIFRLVTIAALALSIAGITANMSPSGFQTPDSKVKIGMALYVLCWAMMVAILVLLSLRRGGIETGEKRTLLAVALSTPFIFVRLIYALLTWFSHNSAFSMLDGNVTALLMMSVLEEIIVVIICLSVGMTLRVRARGNQEQVDRGDDLPSYQSGKP</sequence>
<protein>
    <recommendedName>
        <fullName evidence="2">DUF7702 domain-containing protein</fullName>
    </recommendedName>
</protein>
<dbReference type="PANTHER" id="PTHR42109">
    <property type="entry name" value="UNPLACED GENOMIC SCAFFOLD UM_SCAF_CONTIG_1.265, WHOLE GENOME SHOTGUN SEQUENCE"/>
    <property type="match status" value="1"/>
</dbReference>
<feature type="transmembrane region" description="Helical" evidence="1">
    <location>
        <begin position="220"/>
        <end position="241"/>
    </location>
</feature>
<dbReference type="eggNOG" id="ENOG502SCPV">
    <property type="taxonomic scope" value="Eukaryota"/>
</dbReference>
<evidence type="ECO:0000259" key="2">
    <source>
        <dbReference type="Pfam" id="PF24800"/>
    </source>
</evidence>
<feature type="transmembrane region" description="Helical" evidence="1">
    <location>
        <begin position="180"/>
        <end position="200"/>
    </location>
</feature>
<proteinExistence type="predicted"/>
<dbReference type="Pfam" id="PF24800">
    <property type="entry name" value="DUF7702"/>
    <property type="match status" value="1"/>
</dbReference>
<organism evidence="3 4">
    <name type="scientific">Penicillium oxalicum (strain 114-2 / CGMCC 5302)</name>
    <name type="common">Penicillium decumbens</name>
    <dbReference type="NCBI Taxonomy" id="933388"/>
    <lineage>
        <taxon>Eukaryota</taxon>
        <taxon>Fungi</taxon>
        <taxon>Dikarya</taxon>
        <taxon>Ascomycota</taxon>
        <taxon>Pezizomycotina</taxon>
        <taxon>Eurotiomycetes</taxon>
        <taxon>Eurotiomycetidae</taxon>
        <taxon>Eurotiales</taxon>
        <taxon>Aspergillaceae</taxon>
        <taxon>Penicillium</taxon>
    </lineage>
</organism>
<dbReference type="OrthoDB" id="2560628at2759"/>
<feature type="domain" description="DUF7702" evidence="2">
    <location>
        <begin position="3"/>
        <end position="243"/>
    </location>
</feature>
<dbReference type="EMBL" id="KB644408">
    <property type="protein sequence ID" value="EPS25551.1"/>
    <property type="molecule type" value="Genomic_DNA"/>
</dbReference>